<dbReference type="InterPro" id="IPR003593">
    <property type="entry name" value="AAA+_ATPase"/>
</dbReference>
<reference evidence="6 8" key="1">
    <citation type="submission" date="2015-09" db="EMBL/GenBank/DDBJ databases">
        <title>Draft genome sequence of Hydrogenibacillus schlegelii DSM 2000.</title>
        <authorList>
            <person name="Hemp J."/>
        </authorList>
    </citation>
    <scope>NUCLEOTIDE SEQUENCE [LARGE SCALE GENOMIC DNA]</scope>
    <source>
        <strain evidence="6 8">MA 48</strain>
    </source>
</reference>
<dbReference type="OrthoDB" id="9790614at2"/>
<dbReference type="Gene3D" id="3.40.50.300">
    <property type="entry name" value="P-loop containing nucleotide triphosphate hydrolases"/>
    <property type="match status" value="1"/>
</dbReference>
<dbReference type="STRING" id="1484.SA87_07315"/>
<dbReference type="PANTHER" id="PTHR42781">
    <property type="entry name" value="SPERMIDINE/PUTRESCINE IMPORT ATP-BINDING PROTEIN POTA"/>
    <property type="match status" value="1"/>
</dbReference>
<evidence type="ECO:0000256" key="2">
    <source>
        <dbReference type="ARBA" id="ARBA00022741"/>
    </source>
</evidence>
<dbReference type="InterPro" id="IPR050093">
    <property type="entry name" value="ABC_SmlMolc_Importer"/>
</dbReference>
<dbReference type="PROSITE" id="PS50893">
    <property type="entry name" value="ABC_TRANSPORTER_2"/>
    <property type="match status" value="1"/>
</dbReference>
<dbReference type="InterPro" id="IPR017871">
    <property type="entry name" value="ABC_transporter-like_CS"/>
</dbReference>
<evidence type="ECO:0000256" key="3">
    <source>
        <dbReference type="ARBA" id="ARBA00022840"/>
    </source>
</evidence>
<dbReference type="EMBL" id="PEBV01000003">
    <property type="protein sequence ID" value="PTQ54611.1"/>
    <property type="molecule type" value="Genomic_DNA"/>
</dbReference>
<name>A0A132N7Q5_HYDSH</name>
<feature type="domain" description="ABC transporter" evidence="4">
    <location>
        <begin position="11"/>
        <end position="219"/>
    </location>
</feature>
<dbReference type="SMART" id="SM00382">
    <property type="entry name" value="AAA"/>
    <property type="match status" value="1"/>
</dbReference>
<dbReference type="PANTHER" id="PTHR42781:SF4">
    <property type="entry name" value="SPERMIDINE_PUTRESCINE IMPORT ATP-BINDING PROTEIN POTA"/>
    <property type="match status" value="1"/>
</dbReference>
<dbReference type="Proteomes" id="UP000748108">
    <property type="component" value="Unassembled WGS sequence"/>
</dbReference>
<keyword evidence="3 5" id="KW-0067">ATP-binding</keyword>
<evidence type="ECO:0000313" key="9">
    <source>
        <dbReference type="Proteomes" id="UP000244180"/>
    </source>
</evidence>
<evidence type="ECO:0000313" key="6">
    <source>
        <dbReference type="EMBL" id="OAR04249.1"/>
    </source>
</evidence>
<sequence>MTDVAAGEAFLAVNDLAFRYGKGPWVLEGLSFSVAKGRIVAVSGPSGRGKTTLLRLIAGLERPTRGTIVLDGLVLSTPRRVIPPERRGVGMVFQDYALFPHLSVAENIAFGLFRRPRPERAARVRELLRLVRLEGKEERYPHELSGGEQQRVALARALAPAPKLLLMDEPFSNLDGALKAELIADVSRLLRELGMTALVVTHDSDDAAAVADEALRLGAP</sequence>
<dbReference type="AlphaFoldDB" id="A0A132N7Q5"/>
<dbReference type="InterPro" id="IPR003439">
    <property type="entry name" value="ABC_transporter-like_ATP-bd"/>
</dbReference>
<keyword evidence="1" id="KW-0813">Transport</keyword>
<keyword evidence="8" id="KW-1185">Reference proteome</keyword>
<dbReference type="Proteomes" id="UP000244180">
    <property type="component" value="Unassembled WGS sequence"/>
</dbReference>
<evidence type="ECO:0000256" key="1">
    <source>
        <dbReference type="ARBA" id="ARBA00022448"/>
    </source>
</evidence>
<dbReference type="GO" id="GO:0005524">
    <property type="term" value="F:ATP binding"/>
    <property type="evidence" value="ECO:0007669"/>
    <property type="project" value="UniProtKB-KW"/>
</dbReference>
<protein>
    <submittedName>
        <fullName evidence="6 7">ABC transporter</fullName>
    </submittedName>
    <submittedName>
        <fullName evidence="5">ATP-binding cassette domain-containing protein</fullName>
    </submittedName>
</protein>
<reference evidence="5" key="3">
    <citation type="journal article" date="2021" name="Microbiology">
        <title>Metagenomic Analysis of the Microbial Community in the Underground Coal Fire Area (Kemerovo Region, Russia) Revealed Predominance of Thermophilic Members of the Phyla Deinococcus-thermus, Aquificae, and Firmicutes.</title>
        <authorList>
            <person name="Kadnikov V."/>
            <person name="Mardanov A.V."/>
            <person name="Beletsky A.V."/>
            <person name="Karnachuk O.V."/>
            <person name="Ravin N.V."/>
        </authorList>
    </citation>
    <scope>NUCLEOTIDE SEQUENCE</scope>
    <source>
        <strain evidence="5">RBS10-49</strain>
    </source>
</reference>
<dbReference type="EMBL" id="JXBB01000023">
    <property type="protein sequence ID" value="OAR04249.1"/>
    <property type="molecule type" value="Genomic_DNA"/>
</dbReference>
<evidence type="ECO:0000313" key="5">
    <source>
        <dbReference type="EMBL" id="MBT9283209.1"/>
    </source>
</evidence>
<organism evidence="6 8">
    <name type="scientific">Hydrogenibacillus schlegelii</name>
    <name type="common">Bacillus schlegelii</name>
    <dbReference type="NCBI Taxonomy" id="1484"/>
    <lineage>
        <taxon>Bacteria</taxon>
        <taxon>Bacillati</taxon>
        <taxon>Bacillota</taxon>
        <taxon>Bacilli</taxon>
        <taxon>Bacillales</taxon>
        <taxon>Bacillales Family X. Incertae Sedis</taxon>
        <taxon>Hydrogenibacillus</taxon>
    </lineage>
</organism>
<evidence type="ECO:0000259" key="4">
    <source>
        <dbReference type="PROSITE" id="PS50893"/>
    </source>
</evidence>
<reference evidence="7 9" key="2">
    <citation type="submission" date="2017-08" db="EMBL/GenBank/DDBJ databases">
        <title>Burning lignite coal seam in the remote Altai Mountains harbors a hydrogen-driven thermophilic microbial community.</title>
        <authorList>
            <person name="Kadnikov V.V."/>
            <person name="Mardanov A.V."/>
            <person name="Ivasenko D."/>
            <person name="Beletsky A.V."/>
            <person name="Karnachuk O.V."/>
            <person name="Ravin N.V."/>
        </authorList>
    </citation>
    <scope>NUCLEOTIDE SEQUENCE [LARGE SCALE GENOMIC DNA]</scope>
    <source>
        <strain evidence="7">AL33</strain>
    </source>
</reference>
<dbReference type="RefSeq" id="WP_066201646.1">
    <property type="nucleotide sequence ID" value="NZ_CBCSAS010000023.1"/>
</dbReference>
<comment type="caution">
    <text evidence="6">The sequence shown here is derived from an EMBL/GenBank/DDBJ whole genome shotgun (WGS) entry which is preliminary data.</text>
</comment>
<dbReference type="InterPro" id="IPR027417">
    <property type="entry name" value="P-loop_NTPase"/>
</dbReference>
<evidence type="ECO:0000313" key="7">
    <source>
        <dbReference type="EMBL" id="PTQ54611.1"/>
    </source>
</evidence>
<dbReference type="GO" id="GO:0016887">
    <property type="term" value="F:ATP hydrolysis activity"/>
    <property type="evidence" value="ECO:0007669"/>
    <property type="project" value="InterPro"/>
</dbReference>
<evidence type="ECO:0000313" key="8">
    <source>
        <dbReference type="Proteomes" id="UP000243024"/>
    </source>
</evidence>
<gene>
    <name evidence="7" type="ORF">HSCHL_0190</name>
    <name evidence="5" type="ORF">KM312_11315</name>
    <name evidence="6" type="ORF">SA87_07315</name>
</gene>
<dbReference type="Pfam" id="PF00005">
    <property type="entry name" value="ABC_tran"/>
    <property type="match status" value="1"/>
</dbReference>
<dbReference type="PROSITE" id="PS00211">
    <property type="entry name" value="ABC_TRANSPORTER_1"/>
    <property type="match status" value="1"/>
</dbReference>
<dbReference type="EMBL" id="JAHHQF010000080">
    <property type="protein sequence ID" value="MBT9283209.1"/>
    <property type="molecule type" value="Genomic_DNA"/>
</dbReference>
<accession>A0A132N7Q5</accession>
<keyword evidence="2" id="KW-0547">Nucleotide-binding</keyword>
<dbReference type="Proteomes" id="UP000243024">
    <property type="component" value="Unassembled WGS sequence"/>
</dbReference>
<proteinExistence type="predicted"/>
<dbReference type="SUPFAM" id="SSF52540">
    <property type="entry name" value="P-loop containing nucleoside triphosphate hydrolases"/>
    <property type="match status" value="1"/>
</dbReference>